<dbReference type="GO" id="GO:0016616">
    <property type="term" value="F:oxidoreductase activity, acting on the CH-OH group of donors, NAD or NADP as acceptor"/>
    <property type="evidence" value="ECO:0007669"/>
    <property type="project" value="InterPro"/>
</dbReference>
<dbReference type="SUPFAM" id="SSF51735">
    <property type="entry name" value="NAD(P)-binding Rossmann-fold domains"/>
    <property type="match status" value="1"/>
</dbReference>
<comment type="caution">
    <text evidence="6">The sequence shown here is derived from an EMBL/GenBank/DDBJ whole genome shotgun (WGS) entry which is preliminary data.</text>
</comment>
<dbReference type="PROSITE" id="PS00061">
    <property type="entry name" value="ADH_SHORT"/>
    <property type="match status" value="1"/>
</dbReference>
<evidence type="ECO:0000313" key="7">
    <source>
        <dbReference type="Proteomes" id="UP000015354"/>
    </source>
</evidence>
<gene>
    <name evidence="6" type="ORF">STCU_02104</name>
    <name evidence="5" type="ORF">STCU_04386</name>
</gene>
<dbReference type="AlphaFoldDB" id="S9URV8"/>
<dbReference type="PRINTS" id="PR00081">
    <property type="entry name" value="GDHRDH"/>
</dbReference>
<comment type="similarity">
    <text evidence="1 4">Belongs to the short-chain dehydrogenases/reductases (SDR) family.</text>
</comment>
<proteinExistence type="inferred from homology"/>
<evidence type="ECO:0000256" key="3">
    <source>
        <dbReference type="ARBA" id="ARBA00023002"/>
    </source>
</evidence>
<dbReference type="EMBL" id="ATMH01002104">
    <property type="protein sequence ID" value="EPY33662.1"/>
    <property type="molecule type" value="Genomic_DNA"/>
</dbReference>
<accession>S9URV8</accession>
<evidence type="ECO:0000256" key="2">
    <source>
        <dbReference type="ARBA" id="ARBA00022857"/>
    </source>
</evidence>
<keyword evidence="3" id="KW-0560">Oxidoreductase</keyword>
<evidence type="ECO:0000256" key="1">
    <source>
        <dbReference type="ARBA" id="ARBA00006484"/>
    </source>
</evidence>
<keyword evidence="7" id="KW-1185">Reference proteome</keyword>
<dbReference type="InterPro" id="IPR002347">
    <property type="entry name" value="SDR_fam"/>
</dbReference>
<dbReference type="Proteomes" id="UP000015354">
    <property type="component" value="Unassembled WGS sequence"/>
</dbReference>
<dbReference type="PANTHER" id="PTHR43963">
    <property type="entry name" value="CARBONYL REDUCTASE 1-RELATED"/>
    <property type="match status" value="1"/>
</dbReference>
<dbReference type="EMBL" id="ATMH01004386">
    <property type="protein sequence ID" value="EPY29635.1"/>
    <property type="molecule type" value="Genomic_DNA"/>
</dbReference>
<dbReference type="OrthoDB" id="47007at2759"/>
<evidence type="ECO:0000313" key="5">
    <source>
        <dbReference type="EMBL" id="EPY29635.1"/>
    </source>
</evidence>
<protein>
    <submittedName>
        <fullName evidence="6">Short chain dehydrogenase</fullName>
    </submittedName>
</protein>
<organism evidence="6 7">
    <name type="scientific">Strigomonas culicis</name>
    <dbReference type="NCBI Taxonomy" id="28005"/>
    <lineage>
        <taxon>Eukaryota</taxon>
        <taxon>Discoba</taxon>
        <taxon>Euglenozoa</taxon>
        <taxon>Kinetoplastea</taxon>
        <taxon>Metakinetoplastina</taxon>
        <taxon>Trypanosomatida</taxon>
        <taxon>Trypanosomatidae</taxon>
        <taxon>Strigomonadinae</taxon>
        <taxon>Strigomonas</taxon>
    </lineage>
</organism>
<dbReference type="Pfam" id="PF00106">
    <property type="entry name" value="adh_short"/>
    <property type="match status" value="1"/>
</dbReference>
<dbReference type="PRINTS" id="PR00080">
    <property type="entry name" value="SDRFAMILY"/>
</dbReference>
<dbReference type="InterPro" id="IPR036291">
    <property type="entry name" value="NAD(P)-bd_dom_sf"/>
</dbReference>
<dbReference type="CDD" id="cd05324">
    <property type="entry name" value="carb_red_PTCR-like_SDR_c"/>
    <property type="match status" value="1"/>
</dbReference>
<dbReference type="InterPro" id="IPR045313">
    <property type="entry name" value="CBR1-like"/>
</dbReference>
<keyword evidence="2" id="KW-0521">NADP</keyword>
<evidence type="ECO:0000313" key="6">
    <source>
        <dbReference type="EMBL" id="EPY33662.1"/>
    </source>
</evidence>
<dbReference type="Gene3D" id="3.40.50.720">
    <property type="entry name" value="NAD(P)-binding Rossmann-like Domain"/>
    <property type="match status" value="1"/>
</dbReference>
<dbReference type="InterPro" id="IPR020904">
    <property type="entry name" value="Sc_DH/Rdtase_CS"/>
</dbReference>
<reference evidence="6" key="2">
    <citation type="submission" date="2013-03" db="EMBL/GenBank/DDBJ databases">
        <authorList>
            <person name="Motta M.C.M."/>
            <person name="Martins A.C.A."/>
            <person name="Preta C.M.C.C."/>
            <person name="Silva R."/>
            <person name="de Souza S.S."/>
            <person name="Klein C.C."/>
            <person name="de Almeida L.G.P."/>
            <person name="Cunha O.L."/>
            <person name="Colabardini A.C."/>
            <person name="Lima B.A."/>
            <person name="Machado C.R."/>
            <person name="Soares C.M.A."/>
            <person name="de Menezes C.B.A."/>
            <person name="Bartolomeu D.C."/>
            <person name="Grisard E.C."/>
            <person name="Fantinatti-Garboggini F."/>
            <person name="Rodrigues-Luiz G.F."/>
            <person name="Wagner G."/>
            <person name="Goldman G.H."/>
            <person name="Fietto J.L.R."/>
            <person name="Ciapina L.P."/>
            <person name="Brocchi M."/>
            <person name="Elias M.C."/>
            <person name="Goldman M.H.S."/>
            <person name="Sagot M.-F."/>
            <person name="Pereira M."/>
            <person name="Stoco P.H."/>
            <person name="Teixeira S.M.R."/>
            <person name="de Mendonca-Neto R.P."/>
            <person name="Maciel T.E.F."/>
            <person name="Mendes T.A.O."/>
            <person name="Urmenyi T.P."/>
            <person name="Teixeira M.M.G."/>
            <person name="de Camargo E.F.P."/>
            <person name="de Sousa W."/>
            <person name="Schenkman S."/>
            <person name="de Vasconcelos A.T.R."/>
        </authorList>
    </citation>
    <scope>NUCLEOTIDE SEQUENCE</scope>
</reference>
<reference evidence="6 7" key="1">
    <citation type="journal article" date="2013" name="PLoS ONE">
        <title>Predicting the Proteins of Angomonas deanei, Strigomonas culicis and Their Respective Endosymbionts Reveals New Aspects of the Trypanosomatidae Family.</title>
        <authorList>
            <person name="Motta M.C."/>
            <person name="Martins A.C."/>
            <person name="de Souza S.S."/>
            <person name="Catta-Preta C.M."/>
            <person name="Silva R."/>
            <person name="Klein C.C."/>
            <person name="de Almeida L.G."/>
            <person name="de Lima Cunha O."/>
            <person name="Ciapina L.P."/>
            <person name="Brocchi M."/>
            <person name="Colabardini A.C."/>
            <person name="de Araujo Lima B."/>
            <person name="Machado C.R."/>
            <person name="de Almeida Soares C.M."/>
            <person name="Probst C.M."/>
            <person name="de Menezes C.B."/>
            <person name="Thompson C.E."/>
            <person name="Bartholomeu D.C."/>
            <person name="Gradia D.F."/>
            <person name="Pavoni D.P."/>
            <person name="Grisard E.C."/>
            <person name="Fantinatti-Garboggini F."/>
            <person name="Marchini F.K."/>
            <person name="Rodrigues-Luiz G.F."/>
            <person name="Wagner G."/>
            <person name="Goldman G.H."/>
            <person name="Fietto J.L."/>
            <person name="Elias M.C."/>
            <person name="Goldman M.H."/>
            <person name="Sagot M.F."/>
            <person name="Pereira M."/>
            <person name="Stoco P.H."/>
            <person name="de Mendonca-Neto R.P."/>
            <person name="Teixeira S.M."/>
            <person name="Maciel T.E."/>
            <person name="de Oliveira Mendes T.A."/>
            <person name="Urmenyi T.P."/>
            <person name="de Souza W."/>
            <person name="Schenkman S."/>
            <person name="de Vasconcelos A.T."/>
        </authorList>
    </citation>
    <scope>NUCLEOTIDE SEQUENCE [LARGE SCALE GENOMIC DNA]</scope>
</reference>
<dbReference type="PANTHER" id="PTHR43963:SF6">
    <property type="entry name" value="CHAIN DEHYDROGENASE FAMILY PROTEIN, PUTATIVE (AFU_ORTHOLOGUE AFUA_3G15350)-RELATED"/>
    <property type="match status" value="1"/>
</dbReference>
<name>S9URV8_9TRYP</name>
<evidence type="ECO:0000256" key="4">
    <source>
        <dbReference type="RuleBase" id="RU000363"/>
    </source>
</evidence>
<sequence length="237" mass="24958">MSAIRTALVTGANRGIGLETARQLAKLHGFNVIIGSRTLAKAEEAAQKLQGEGLTASAVELDVTSDASVQAAVATVASQVKHLDVLVNNAGVILSRGDMNPKVDPKILSETFDVNVVGTVRVTNGFLDLVKAAPEGRIVNVSSYMGSLTLYQSNIDTCAYSVSKTALNMYTVSLARALKDTKVKVNSGHPGWVRTDMGGADADLCIEEGAETSVYLATLPSDGPTGGFFFKKEVLPW</sequence>